<feature type="transmembrane region" description="Helical" evidence="1">
    <location>
        <begin position="63"/>
        <end position="87"/>
    </location>
</feature>
<reference evidence="3 4" key="1">
    <citation type="submission" date="2020-01" db="EMBL/GenBank/DDBJ databases">
        <title>Genomes of bacteria type strains.</title>
        <authorList>
            <person name="Chen J."/>
            <person name="Zhu S."/>
            <person name="Chen J."/>
        </authorList>
    </citation>
    <scope>NUCLEOTIDE SEQUENCE [LARGE SCALE GENOMIC DNA]</scope>
    <source>
        <strain evidence="3 4">KCTC 52919</strain>
    </source>
</reference>
<feature type="signal peptide" evidence="2">
    <location>
        <begin position="1"/>
        <end position="21"/>
    </location>
</feature>
<keyword evidence="1" id="KW-0812">Transmembrane</keyword>
<keyword evidence="1" id="KW-0472">Membrane</keyword>
<dbReference type="Proteomes" id="UP000476332">
    <property type="component" value="Unassembled WGS sequence"/>
</dbReference>
<evidence type="ECO:0000256" key="1">
    <source>
        <dbReference type="SAM" id="Phobius"/>
    </source>
</evidence>
<feature type="chain" id="PRO_5026871890" evidence="2">
    <location>
        <begin position="22"/>
        <end position="191"/>
    </location>
</feature>
<dbReference type="InterPro" id="IPR007038">
    <property type="entry name" value="HupE_UreJ"/>
</dbReference>
<evidence type="ECO:0000256" key="2">
    <source>
        <dbReference type="SAM" id="SignalP"/>
    </source>
</evidence>
<keyword evidence="4" id="KW-1185">Reference proteome</keyword>
<feature type="transmembrane region" description="Helical" evidence="1">
    <location>
        <begin position="172"/>
        <end position="190"/>
    </location>
</feature>
<dbReference type="AlphaFoldDB" id="A0A6L9MHI4"/>
<comment type="caution">
    <text evidence="3">The sequence shown here is derived from an EMBL/GenBank/DDBJ whole genome shotgun (WGS) entry which is preliminary data.</text>
</comment>
<accession>A0A6L9MHI4</accession>
<organism evidence="3 4">
    <name type="scientific">Aurantimonas aggregata</name>
    <dbReference type="NCBI Taxonomy" id="2047720"/>
    <lineage>
        <taxon>Bacteria</taxon>
        <taxon>Pseudomonadati</taxon>
        <taxon>Pseudomonadota</taxon>
        <taxon>Alphaproteobacteria</taxon>
        <taxon>Hyphomicrobiales</taxon>
        <taxon>Aurantimonadaceae</taxon>
        <taxon>Aurantimonas</taxon>
    </lineage>
</organism>
<feature type="transmembrane region" description="Helical" evidence="1">
    <location>
        <begin position="93"/>
        <end position="126"/>
    </location>
</feature>
<keyword evidence="2" id="KW-0732">Signal</keyword>
<feature type="transmembrane region" description="Helical" evidence="1">
    <location>
        <begin position="138"/>
        <end position="166"/>
    </location>
</feature>
<keyword evidence="1" id="KW-1133">Transmembrane helix</keyword>
<protein>
    <submittedName>
        <fullName evidence="3">Protein hupE</fullName>
    </submittedName>
</protein>
<feature type="transmembrane region" description="Helical" evidence="1">
    <location>
        <begin position="37"/>
        <end position="56"/>
    </location>
</feature>
<name>A0A6L9MHI4_9HYPH</name>
<evidence type="ECO:0000313" key="4">
    <source>
        <dbReference type="Proteomes" id="UP000476332"/>
    </source>
</evidence>
<dbReference type="EMBL" id="JAAAMJ010000007">
    <property type="protein sequence ID" value="NDV87294.1"/>
    <property type="molecule type" value="Genomic_DNA"/>
</dbReference>
<dbReference type="Pfam" id="PF04955">
    <property type="entry name" value="HupE_UreJ"/>
    <property type="match status" value="1"/>
</dbReference>
<gene>
    <name evidence="3" type="ORF">GTW51_11345</name>
</gene>
<dbReference type="PIRSF" id="PIRSF016919">
    <property type="entry name" value="HupE_UreJ"/>
    <property type="match status" value="1"/>
</dbReference>
<proteinExistence type="predicted"/>
<sequence>MFKRLSLTIATLAAATAPAFAHLNPAEHGSFMAGVSHPLFGWDHILVMVAVGLWAAMIGGRALWVVPTAFVAMMGVGFAMAVAGFPLPFVEPVILASVVAVGVLIAAAVRLPVPAAAAVVGAFALFHGSAHGGELGSAGALSFGLGFVLATAGLHLVGIGLGVGLSRVGSPLLVRGLGAASAVAGLYLIAA</sequence>
<evidence type="ECO:0000313" key="3">
    <source>
        <dbReference type="EMBL" id="NDV87294.1"/>
    </source>
</evidence>
<dbReference type="RefSeq" id="WP_163044038.1">
    <property type="nucleotide sequence ID" value="NZ_JAAAMJ010000007.1"/>
</dbReference>